<dbReference type="InterPro" id="IPR039646">
    <property type="entry name" value="ZNHIT2"/>
</dbReference>
<evidence type="ECO:0000313" key="2">
    <source>
        <dbReference type="RefSeq" id="XP_011501150.1"/>
    </source>
</evidence>
<keyword evidence="1" id="KW-1185">Reference proteome</keyword>
<dbReference type="GeneID" id="105364785"/>
<dbReference type="PANTHER" id="PTHR15555">
    <property type="entry name" value="ZINC FINGER HIT DOMAIN CONTAINING PROTEIN 2 PROTEIN FON -RELATED"/>
    <property type="match status" value="1"/>
</dbReference>
<name>A0AAJ7DYK5_9HYME</name>
<protein>
    <submittedName>
        <fullName evidence="2">Zinc finger HIT domain-containing protein 2</fullName>
    </submittedName>
</protein>
<proteinExistence type="predicted"/>
<evidence type="ECO:0000313" key="1">
    <source>
        <dbReference type="Proteomes" id="UP000695007"/>
    </source>
</evidence>
<dbReference type="KEGG" id="csol:105364785"/>
<dbReference type="AlphaFoldDB" id="A0AAJ7DYK5"/>
<accession>A0AAJ7DYK5</accession>
<dbReference type="Proteomes" id="UP000695007">
    <property type="component" value="Unplaced"/>
</dbReference>
<sequence length="345" mass="39977">MECYKSTAHLDCSEMFYKQCIEEELRAQQSDPKIRLKTLNILQKMYDEEVEDDVLTDILQDENNDVMELDSDDDNIQCLEKRLENINLDNANELWSALTAYEKQEFETLIASGEASKLLPLWNPWWTFSVSKKLIEEIDNTNNDQDYKNNCPQILNCSALKSISKVSPLIRFNIINTIYAYAFSVLYFNGEHHSSSFDAVYIFLQICDTLRVNRIFKDCSSAIEHVLLEIANNKILSGDQETILETKKAGDLILNGPEEKNKSFYVITALSDLHQLLYKVKTKISKKQPEPIDHEFNSKFQSSTDMKSIKISKTNISLFMKKIEFYITWLKSQSETYDITEGDKI</sequence>
<dbReference type="RefSeq" id="XP_011501150.1">
    <property type="nucleotide sequence ID" value="XM_011502848.1"/>
</dbReference>
<gene>
    <name evidence="2" type="primary">LOC105364785</name>
</gene>
<organism evidence="1 2">
    <name type="scientific">Ceratosolen solmsi marchali</name>
    <dbReference type="NCBI Taxonomy" id="326594"/>
    <lineage>
        <taxon>Eukaryota</taxon>
        <taxon>Metazoa</taxon>
        <taxon>Ecdysozoa</taxon>
        <taxon>Arthropoda</taxon>
        <taxon>Hexapoda</taxon>
        <taxon>Insecta</taxon>
        <taxon>Pterygota</taxon>
        <taxon>Neoptera</taxon>
        <taxon>Endopterygota</taxon>
        <taxon>Hymenoptera</taxon>
        <taxon>Apocrita</taxon>
        <taxon>Proctotrupomorpha</taxon>
        <taxon>Chalcidoidea</taxon>
        <taxon>Agaonidae</taxon>
        <taxon>Agaoninae</taxon>
        <taxon>Ceratosolen</taxon>
    </lineage>
</organism>
<dbReference type="PANTHER" id="PTHR15555:SF0">
    <property type="entry name" value="ZINC FINGER HIT DOMAIN-CONTAINING PROTEIN 2"/>
    <property type="match status" value="1"/>
</dbReference>
<reference evidence="2" key="1">
    <citation type="submission" date="2025-08" db="UniProtKB">
        <authorList>
            <consortium name="RefSeq"/>
        </authorList>
    </citation>
    <scope>IDENTIFICATION</scope>
</reference>